<evidence type="ECO:0000259" key="11">
    <source>
        <dbReference type="Pfam" id="PF22638"/>
    </source>
</evidence>
<dbReference type="PRINTS" id="PR01005">
    <property type="entry name" value="FLGHOOKAP1"/>
</dbReference>
<dbReference type="InterPro" id="IPR049119">
    <property type="entry name" value="FlgK_D2-like"/>
</dbReference>
<evidence type="ECO:0000259" key="9">
    <source>
        <dbReference type="Pfam" id="PF06429"/>
    </source>
</evidence>
<feature type="domain" description="Flagellar hook-associated protein FlgK helical" evidence="11">
    <location>
        <begin position="84"/>
        <end position="318"/>
    </location>
</feature>
<evidence type="ECO:0000259" key="8">
    <source>
        <dbReference type="Pfam" id="PF00460"/>
    </source>
</evidence>
<evidence type="ECO:0000256" key="6">
    <source>
        <dbReference type="ARBA" id="ARBA00023143"/>
    </source>
</evidence>
<dbReference type="GO" id="GO:0009424">
    <property type="term" value="C:bacterial-type flagellum hook"/>
    <property type="evidence" value="ECO:0007669"/>
    <property type="project" value="UniProtKB-UniRule"/>
</dbReference>
<dbReference type="GO" id="GO:0005198">
    <property type="term" value="F:structural molecule activity"/>
    <property type="evidence" value="ECO:0007669"/>
    <property type="project" value="UniProtKB-UniRule"/>
</dbReference>
<dbReference type="SUPFAM" id="SSF64518">
    <property type="entry name" value="Phase 1 flagellin"/>
    <property type="match status" value="1"/>
</dbReference>
<dbReference type="AlphaFoldDB" id="A0A432WPZ5"/>
<evidence type="ECO:0000256" key="5">
    <source>
        <dbReference type="ARBA" id="ARBA00022525"/>
    </source>
</evidence>
<keyword evidence="5 7" id="KW-0964">Secreted</keyword>
<keyword evidence="6 7" id="KW-0975">Bacterial flagellum</keyword>
<evidence type="ECO:0000313" key="13">
    <source>
        <dbReference type="Proteomes" id="UP000288405"/>
    </source>
</evidence>
<feature type="domain" description="Flagellar hook-associated protein 1 D2-like" evidence="10">
    <location>
        <begin position="326"/>
        <end position="406"/>
    </location>
</feature>
<evidence type="ECO:0000256" key="4">
    <source>
        <dbReference type="ARBA" id="ARBA00016244"/>
    </source>
</evidence>
<gene>
    <name evidence="7" type="primary">flgK</name>
    <name evidence="12" type="ORF">CWE11_03500</name>
</gene>
<keyword evidence="12" id="KW-0966">Cell projection</keyword>
<name>A0A432WPZ5_9GAMM</name>
<dbReference type="Pfam" id="PF00460">
    <property type="entry name" value="Flg_bb_rod"/>
    <property type="match status" value="1"/>
</dbReference>
<dbReference type="Proteomes" id="UP000288405">
    <property type="component" value="Unassembled WGS sequence"/>
</dbReference>
<dbReference type="NCBIfam" id="TIGR02492">
    <property type="entry name" value="flgK_ends"/>
    <property type="match status" value="1"/>
</dbReference>
<sequence length="536" mass="56980">MTIFNIGVSGLGAAQTALNATSNNISNVYTPGYNRELVLLSESRTGGGVQVTDVQRQFNAFVADRLNSSSGSLASLTTYKNQINQIDNLLGDLDAGLAPMIQNFFGSLGDLAGAPSEPAAREGVLGNAQSLSAQFRSFDGYLHDMQRSVNGQLTTEVAKVNNMAEQIAALNKEIATSTAITGKPSNSLLNQRDNLIAELSKSVEIKVNVQDGGAYNVSIANGQPLVAGDRTFTLEAVGSAADPERIVVAYRDSSGNVRELPETTFRSGTIGGLMAFRRESLDKVQAQLGQLAITMAQTFNEQHRQGTDLLGQAGQDFFSVGNPLSYSNTNNAGDGFMNIEITDARELLATGYDVSFNGTEYTAVRRDNGQPVDVGFDPDTNTLNFGGMTVAISGTPEAGDRFRLNPVQRGAQGFQVEINDISNIAAGQSDDDGDNRNALALQGMQSMRLVGNNATFGQAYGAIISDSGNRAAVVNANLAAQEGLTQQLKALQQSESGVNLDEEAANLIKFQQFYQANAKVIEAGMTILETILSLRR</sequence>
<dbReference type="InterPro" id="IPR010930">
    <property type="entry name" value="Flg_bb/hook_C_dom"/>
</dbReference>
<feature type="domain" description="Flagellar basal-body/hook protein C-terminal" evidence="9">
    <location>
        <begin position="495"/>
        <end position="534"/>
    </location>
</feature>
<evidence type="ECO:0000313" key="12">
    <source>
        <dbReference type="EMBL" id="RUO35831.1"/>
    </source>
</evidence>
<dbReference type="InterPro" id="IPR002371">
    <property type="entry name" value="FlgK"/>
</dbReference>
<keyword evidence="13" id="KW-1185">Reference proteome</keyword>
<reference evidence="12 13" key="1">
    <citation type="journal article" date="2011" name="Front. Microbiol.">
        <title>Genomic signatures of strain selection and enhancement in Bacillus atrophaeus var. globigii, a historical biowarfare simulant.</title>
        <authorList>
            <person name="Gibbons H.S."/>
            <person name="Broomall S.M."/>
            <person name="McNew L.A."/>
            <person name="Daligault H."/>
            <person name="Chapman C."/>
            <person name="Bruce D."/>
            <person name="Karavis M."/>
            <person name="Krepps M."/>
            <person name="McGregor P.A."/>
            <person name="Hong C."/>
            <person name="Park K.H."/>
            <person name="Akmal A."/>
            <person name="Feldman A."/>
            <person name="Lin J.S."/>
            <person name="Chang W.E."/>
            <person name="Higgs B.W."/>
            <person name="Demirev P."/>
            <person name="Lindquist J."/>
            <person name="Liem A."/>
            <person name="Fochler E."/>
            <person name="Read T.D."/>
            <person name="Tapia R."/>
            <person name="Johnson S."/>
            <person name="Bishop-Lilly K.A."/>
            <person name="Detter C."/>
            <person name="Han C."/>
            <person name="Sozhamannan S."/>
            <person name="Rosenzweig C.N."/>
            <person name="Skowronski E.W."/>
        </authorList>
    </citation>
    <scope>NUCLEOTIDE SEQUENCE [LARGE SCALE GENOMIC DNA]</scope>
    <source>
        <strain evidence="12 13">GYP-17</strain>
    </source>
</reference>
<dbReference type="EMBL" id="PIPM01000002">
    <property type="protein sequence ID" value="RUO35831.1"/>
    <property type="molecule type" value="Genomic_DNA"/>
</dbReference>
<comment type="caution">
    <text evidence="12">The sequence shown here is derived from an EMBL/GenBank/DDBJ whole genome shotgun (WGS) entry which is preliminary data.</text>
</comment>
<dbReference type="InterPro" id="IPR053927">
    <property type="entry name" value="FlgK_helical"/>
</dbReference>
<proteinExistence type="inferred from homology"/>
<accession>A0A432WPZ5</accession>
<evidence type="ECO:0000259" key="10">
    <source>
        <dbReference type="Pfam" id="PF21158"/>
    </source>
</evidence>
<evidence type="ECO:0000256" key="3">
    <source>
        <dbReference type="ARBA" id="ARBA00009677"/>
    </source>
</evidence>
<dbReference type="GO" id="GO:0044780">
    <property type="term" value="P:bacterial-type flagellum assembly"/>
    <property type="evidence" value="ECO:0007669"/>
    <property type="project" value="InterPro"/>
</dbReference>
<comment type="similarity">
    <text evidence="3 7">Belongs to the flagella basal body rod proteins family.</text>
</comment>
<keyword evidence="12" id="KW-0969">Cilium</keyword>
<feature type="domain" description="Flagellar basal body rod protein N-terminal" evidence="8">
    <location>
        <begin position="4"/>
        <end position="33"/>
    </location>
</feature>
<dbReference type="PANTHER" id="PTHR30033:SF1">
    <property type="entry name" value="FLAGELLAR HOOK-ASSOCIATED PROTEIN 1"/>
    <property type="match status" value="1"/>
</dbReference>
<organism evidence="12 13">
    <name type="scientific">Aliidiomarina sanyensis</name>
    <dbReference type="NCBI Taxonomy" id="1249555"/>
    <lineage>
        <taxon>Bacteria</taxon>
        <taxon>Pseudomonadati</taxon>
        <taxon>Pseudomonadota</taxon>
        <taxon>Gammaproteobacteria</taxon>
        <taxon>Alteromonadales</taxon>
        <taxon>Idiomarinaceae</taxon>
        <taxon>Aliidiomarina</taxon>
    </lineage>
</organism>
<evidence type="ECO:0000256" key="7">
    <source>
        <dbReference type="RuleBase" id="RU362065"/>
    </source>
</evidence>
<comment type="subcellular location">
    <subcellularLocation>
        <location evidence="1 7">Bacterial flagellum</location>
    </subcellularLocation>
    <subcellularLocation>
        <location evidence="2 7">Secreted</location>
    </subcellularLocation>
</comment>
<dbReference type="PANTHER" id="PTHR30033">
    <property type="entry name" value="FLAGELLAR HOOK-ASSOCIATED PROTEIN 1"/>
    <property type="match status" value="1"/>
</dbReference>
<dbReference type="OrthoDB" id="9802553at2"/>
<protein>
    <recommendedName>
        <fullName evidence="4 7">Flagellar hook-associated protein 1</fullName>
        <shortName evidence="7">HAP1</shortName>
    </recommendedName>
</protein>
<keyword evidence="12" id="KW-0282">Flagellum</keyword>
<evidence type="ECO:0000256" key="1">
    <source>
        <dbReference type="ARBA" id="ARBA00004365"/>
    </source>
</evidence>
<dbReference type="Pfam" id="PF22638">
    <property type="entry name" value="FlgK_D1"/>
    <property type="match status" value="1"/>
</dbReference>
<dbReference type="RefSeq" id="WP_126776210.1">
    <property type="nucleotide sequence ID" value="NZ_PIPM01000002.1"/>
</dbReference>
<dbReference type="Pfam" id="PF06429">
    <property type="entry name" value="Flg_bbr_C"/>
    <property type="match status" value="1"/>
</dbReference>
<dbReference type="GO" id="GO:0005576">
    <property type="term" value="C:extracellular region"/>
    <property type="evidence" value="ECO:0007669"/>
    <property type="project" value="UniProtKB-SubCell"/>
</dbReference>
<dbReference type="Pfam" id="PF21158">
    <property type="entry name" value="flgK_1st_1"/>
    <property type="match status" value="1"/>
</dbReference>
<evidence type="ECO:0000256" key="2">
    <source>
        <dbReference type="ARBA" id="ARBA00004613"/>
    </source>
</evidence>
<dbReference type="InterPro" id="IPR001444">
    <property type="entry name" value="Flag_bb_rod_N"/>
</dbReference>